<dbReference type="InterPro" id="IPR040789">
    <property type="entry name" value="LPD11"/>
</dbReference>
<feature type="domain" description="Large polyvalent protein-associated" evidence="1">
    <location>
        <begin position="23"/>
        <end position="90"/>
    </location>
</feature>
<evidence type="ECO:0000313" key="3">
    <source>
        <dbReference type="Proteomes" id="UP000886851"/>
    </source>
</evidence>
<name>A0A9D1ZII3_9BACE</name>
<comment type="caution">
    <text evidence="2">The sequence shown here is derived from an EMBL/GenBank/DDBJ whole genome shotgun (WGS) entry which is preliminary data.</text>
</comment>
<accession>A0A9D1ZII3</accession>
<dbReference type="Pfam" id="PF18824">
    <property type="entry name" value="LPD11"/>
    <property type="match status" value="1"/>
</dbReference>
<protein>
    <recommendedName>
        <fullName evidence="1">Large polyvalent protein-associated domain-containing protein</fullName>
    </recommendedName>
</protein>
<evidence type="ECO:0000313" key="2">
    <source>
        <dbReference type="EMBL" id="HIY88820.1"/>
    </source>
</evidence>
<dbReference type="Proteomes" id="UP000886851">
    <property type="component" value="Unassembled WGS sequence"/>
</dbReference>
<reference evidence="2" key="1">
    <citation type="journal article" date="2021" name="PeerJ">
        <title>Extensive microbial diversity within the chicken gut microbiome revealed by metagenomics and culture.</title>
        <authorList>
            <person name="Gilroy R."/>
            <person name="Ravi A."/>
            <person name="Getino M."/>
            <person name="Pursley I."/>
            <person name="Horton D.L."/>
            <person name="Alikhan N.F."/>
            <person name="Baker D."/>
            <person name="Gharbi K."/>
            <person name="Hall N."/>
            <person name="Watson M."/>
            <person name="Adriaenssens E.M."/>
            <person name="Foster-Nyarko E."/>
            <person name="Jarju S."/>
            <person name="Secka A."/>
            <person name="Antonio M."/>
            <person name="Oren A."/>
            <person name="Chaudhuri R.R."/>
            <person name="La Ragione R."/>
            <person name="Hildebrand F."/>
            <person name="Pallen M.J."/>
        </authorList>
    </citation>
    <scope>NUCLEOTIDE SEQUENCE</scope>
    <source>
        <strain evidence="2">Gambia2-208</strain>
    </source>
</reference>
<gene>
    <name evidence="2" type="ORF">H9824_08975</name>
</gene>
<reference evidence="2" key="2">
    <citation type="submission" date="2021-04" db="EMBL/GenBank/DDBJ databases">
        <authorList>
            <person name="Gilroy R."/>
        </authorList>
    </citation>
    <scope>NUCLEOTIDE SEQUENCE</scope>
    <source>
        <strain evidence="2">Gambia2-208</strain>
    </source>
</reference>
<dbReference type="EMBL" id="DXCV01000061">
    <property type="protein sequence ID" value="HIY88820.1"/>
    <property type="molecule type" value="Genomic_DNA"/>
</dbReference>
<dbReference type="AlphaFoldDB" id="A0A9D1ZII3"/>
<evidence type="ECO:0000259" key="1">
    <source>
        <dbReference type="Pfam" id="PF18824"/>
    </source>
</evidence>
<proteinExistence type="predicted"/>
<sequence>MIEKKQITPRTTTLDDIVNRDLRFRYMLLSRLQSDCDYYLNYGNRFPGCLWAGNEQRQIEAMIKLHESFNKDEKPEWLTMEEILEYDKNMNPPLRFRMKMQTQRDG</sequence>
<organism evidence="2 3">
    <name type="scientific">Candidatus Bacteroides pullicola</name>
    <dbReference type="NCBI Taxonomy" id="2838475"/>
    <lineage>
        <taxon>Bacteria</taxon>
        <taxon>Pseudomonadati</taxon>
        <taxon>Bacteroidota</taxon>
        <taxon>Bacteroidia</taxon>
        <taxon>Bacteroidales</taxon>
        <taxon>Bacteroidaceae</taxon>
        <taxon>Bacteroides</taxon>
    </lineage>
</organism>